<protein>
    <submittedName>
        <fullName evidence="3">Alpha/beta hydrolase</fullName>
    </submittedName>
</protein>
<sequence>MSSTAQERVTRAVIRTLGALPGPLQRLIAGRPVEIDGQRLLTEVQMALRLLNALPGAAFEELPLPQARAQVDAEARIFGRSDPVDVVEDIRIPTRAGEVGARLYQGSTRGAPTGTVVYFHGGGWVVGGLTSCDSVCRFIAAHTDLRVVSVDYRLAPEHPFPAGVDDAVDAYRWVRDHPEWGTTVAVAGDSAGGNLSAVVCQLTADAPPDFQLLFFPVTDTSTKHPSYDLFSEGYFLTERQMDWYIRHYLPEPADRTDPRASPLRGELAGQPPAHVAVSGFDVLRDEGIAYARRLREAGVPTTLQVVPGHIHAFVNATGVGRTSSAALAEAVDALVAGMRTARLTR</sequence>
<evidence type="ECO:0000313" key="3">
    <source>
        <dbReference type="EMBL" id="GAA2580468.1"/>
    </source>
</evidence>
<dbReference type="Proteomes" id="UP001500274">
    <property type="component" value="Unassembled WGS sequence"/>
</dbReference>
<dbReference type="EMBL" id="BAAARI010000012">
    <property type="protein sequence ID" value="GAA2580468.1"/>
    <property type="molecule type" value="Genomic_DNA"/>
</dbReference>
<feature type="domain" description="Alpha/beta hydrolase fold-3" evidence="2">
    <location>
        <begin position="116"/>
        <end position="314"/>
    </location>
</feature>
<dbReference type="PANTHER" id="PTHR48081">
    <property type="entry name" value="AB HYDROLASE SUPERFAMILY PROTEIN C4A8.06C"/>
    <property type="match status" value="1"/>
</dbReference>
<gene>
    <name evidence="3" type="ORF">GCM10009862_19580</name>
</gene>
<dbReference type="Gene3D" id="3.40.50.1820">
    <property type="entry name" value="alpha/beta hydrolase"/>
    <property type="match status" value="1"/>
</dbReference>
<name>A0ABN3PI85_9MICO</name>
<dbReference type="InterPro" id="IPR029058">
    <property type="entry name" value="AB_hydrolase_fold"/>
</dbReference>
<keyword evidence="4" id="KW-1185">Reference proteome</keyword>
<proteinExistence type="predicted"/>
<keyword evidence="1 3" id="KW-0378">Hydrolase</keyword>
<dbReference type="InterPro" id="IPR050300">
    <property type="entry name" value="GDXG_lipolytic_enzyme"/>
</dbReference>
<evidence type="ECO:0000256" key="1">
    <source>
        <dbReference type="ARBA" id="ARBA00022801"/>
    </source>
</evidence>
<accession>A0ABN3PI85</accession>
<evidence type="ECO:0000259" key="2">
    <source>
        <dbReference type="Pfam" id="PF07859"/>
    </source>
</evidence>
<dbReference type="PANTHER" id="PTHR48081:SF8">
    <property type="entry name" value="ALPHA_BETA HYDROLASE FOLD-3 DOMAIN-CONTAINING PROTEIN-RELATED"/>
    <property type="match status" value="1"/>
</dbReference>
<dbReference type="Pfam" id="PF07859">
    <property type="entry name" value="Abhydrolase_3"/>
    <property type="match status" value="1"/>
</dbReference>
<organism evidence="3 4">
    <name type="scientific">Microbacterium binotii</name>
    <dbReference type="NCBI Taxonomy" id="462710"/>
    <lineage>
        <taxon>Bacteria</taxon>
        <taxon>Bacillati</taxon>
        <taxon>Actinomycetota</taxon>
        <taxon>Actinomycetes</taxon>
        <taxon>Micrococcales</taxon>
        <taxon>Microbacteriaceae</taxon>
        <taxon>Microbacterium</taxon>
    </lineage>
</organism>
<reference evidence="3 4" key="1">
    <citation type="journal article" date="2019" name="Int. J. Syst. Evol. Microbiol.">
        <title>The Global Catalogue of Microorganisms (GCM) 10K type strain sequencing project: providing services to taxonomists for standard genome sequencing and annotation.</title>
        <authorList>
            <consortium name="The Broad Institute Genomics Platform"/>
            <consortium name="The Broad Institute Genome Sequencing Center for Infectious Disease"/>
            <person name="Wu L."/>
            <person name="Ma J."/>
        </authorList>
    </citation>
    <scope>NUCLEOTIDE SEQUENCE [LARGE SCALE GENOMIC DNA]</scope>
    <source>
        <strain evidence="3 4">JCM 16365</strain>
    </source>
</reference>
<comment type="caution">
    <text evidence="3">The sequence shown here is derived from an EMBL/GenBank/DDBJ whole genome shotgun (WGS) entry which is preliminary data.</text>
</comment>
<dbReference type="SUPFAM" id="SSF53474">
    <property type="entry name" value="alpha/beta-Hydrolases"/>
    <property type="match status" value="1"/>
</dbReference>
<evidence type="ECO:0000313" key="4">
    <source>
        <dbReference type="Proteomes" id="UP001500274"/>
    </source>
</evidence>
<dbReference type="GO" id="GO:0016787">
    <property type="term" value="F:hydrolase activity"/>
    <property type="evidence" value="ECO:0007669"/>
    <property type="project" value="UniProtKB-KW"/>
</dbReference>
<dbReference type="InterPro" id="IPR013094">
    <property type="entry name" value="AB_hydrolase_3"/>
</dbReference>
<dbReference type="RefSeq" id="WP_344229030.1">
    <property type="nucleotide sequence ID" value="NZ_BAAARI010000012.1"/>
</dbReference>